<evidence type="ECO:0000313" key="4">
    <source>
        <dbReference type="EMBL" id="OQA55305.1"/>
    </source>
</evidence>
<dbReference type="InterPro" id="IPR001466">
    <property type="entry name" value="Beta-lactam-related"/>
</dbReference>
<dbReference type="Pfam" id="PF00144">
    <property type="entry name" value="Beta-lactamase"/>
    <property type="match status" value="1"/>
</dbReference>
<dbReference type="EMBL" id="MWBQ01000165">
    <property type="protein sequence ID" value="OQA55305.1"/>
    <property type="molecule type" value="Genomic_DNA"/>
</dbReference>
<dbReference type="InterPro" id="IPR012338">
    <property type="entry name" value="Beta-lactam/transpept-like"/>
</dbReference>
<name>A0A1V5SLE4_9BACT</name>
<dbReference type="InterPro" id="IPR050491">
    <property type="entry name" value="AmpC-like"/>
</dbReference>
<comment type="caution">
    <text evidence="4">The sequence shown here is derived from an EMBL/GenBank/DDBJ whole genome shotgun (WGS) entry which is preliminary data.</text>
</comment>
<dbReference type="PROSITE" id="PS51257">
    <property type="entry name" value="PROKAR_LIPOPROTEIN"/>
    <property type="match status" value="1"/>
</dbReference>
<dbReference type="InterPro" id="IPR021860">
    <property type="entry name" value="Peptidase_S12_Pab87-rel_C"/>
</dbReference>
<dbReference type="Proteomes" id="UP000485569">
    <property type="component" value="Unassembled WGS sequence"/>
</dbReference>
<evidence type="ECO:0000259" key="3">
    <source>
        <dbReference type="Pfam" id="PF11954"/>
    </source>
</evidence>
<dbReference type="Gene3D" id="3.40.710.10">
    <property type="entry name" value="DD-peptidase/beta-lactamase superfamily"/>
    <property type="match status" value="1"/>
</dbReference>
<feature type="transmembrane region" description="Helical" evidence="1">
    <location>
        <begin position="12"/>
        <end position="32"/>
    </location>
</feature>
<dbReference type="PANTHER" id="PTHR46825">
    <property type="entry name" value="D-ALANYL-D-ALANINE-CARBOXYPEPTIDASE/ENDOPEPTIDASE AMPH"/>
    <property type="match status" value="1"/>
</dbReference>
<proteinExistence type="predicted"/>
<dbReference type="Pfam" id="PF11954">
    <property type="entry name" value="DUF3471"/>
    <property type="match status" value="1"/>
</dbReference>
<dbReference type="SUPFAM" id="SSF56601">
    <property type="entry name" value="beta-lactamase/transpeptidase-like"/>
    <property type="match status" value="1"/>
</dbReference>
<evidence type="ECO:0000256" key="1">
    <source>
        <dbReference type="SAM" id="Phobius"/>
    </source>
</evidence>
<keyword evidence="1" id="KW-1133">Transmembrane helix</keyword>
<organism evidence="4">
    <name type="scientific">Candidatus Atribacter allofermentans</name>
    <dbReference type="NCBI Taxonomy" id="1852833"/>
    <lineage>
        <taxon>Bacteria</taxon>
        <taxon>Pseudomonadati</taxon>
        <taxon>Atribacterota</taxon>
        <taxon>Atribacteria</taxon>
        <taxon>Atribacterales</taxon>
        <taxon>Atribacteraceae</taxon>
        <taxon>Atribacter</taxon>
    </lineage>
</organism>
<reference evidence="4" key="1">
    <citation type="submission" date="2017-02" db="EMBL/GenBank/DDBJ databases">
        <title>Delving into the versatile metabolic prowess of the omnipresent phylum Bacteroidetes.</title>
        <authorList>
            <person name="Nobu M.K."/>
            <person name="Mei R."/>
            <person name="Narihiro T."/>
            <person name="Kuroda K."/>
            <person name="Liu W.-T."/>
        </authorList>
    </citation>
    <scope>NUCLEOTIDE SEQUENCE</scope>
    <source>
        <strain evidence="4">ADurb.Bin276</strain>
    </source>
</reference>
<feature type="domain" description="Beta-lactamase-related" evidence="2">
    <location>
        <begin position="52"/>
        <end position="373"/>
    </location>
</feature>
<evidence type="ECO:0000259" key="2">
    <source>
        <dbReference type="Pfam" id="PF00144"/>
    </source>
</evidence>
<keyword evidence="1" id="KW-0472">Membrane</keyword>
<dbReference type="PANTHER" id="PTHR46825:SF15">
    <property type="entry name" value="BETA-LACTAMASE-RELATED DOMAIN-CONTAINING PROTEIN"/>
    <property type="match status" value="1"/>
</dbReference>
<gene>
    <name evidence="4" type="primary">pbpE_2</name>
    <name evidence="4" type="ORF">BWY41_01696</name>
</gene>
<protein>
    <submittedName>
        <fullName evidence="4">Penicillin-binding protein 4</fullName>
    </submittedName>
</protein>
<sequence>MAKKRQFLFTKSFFFIFFIMSCIFLLSITSLASNNINPPDQETLQKILTDFEDYAEQARQDWGVPGMAISIVQGDEMIYAKGFGVKKVGENDPVDEKTIFQIGSTSKAFTAALVAMMVDEGKLHWKDKVIDYLPDFRMYDPWVTREFLINDAMAQHSGMPGYAGDFLSFIGYGREHIINSIRYIQPISSFRCEFAYMNNLFLVAASLVEKVSGKTWEENLQERILDPLGMNDTTCIQDGFTQAPNVAYLHQNLKGQAKVLPMDWQYIDWVYTYSPAGGINSNVIDMAKWMVLQLNEGVYEGKQLVSKENIQYMHSPKTISDGNNFYDFAWITTKYEPYPLIWHNGGTSGIKSVIQIIPEAKLGIVVLTNMSDTSLPEALGKQFVDLYFGNPSKDWSAESLKAYKETLSQEAKIPDIPKEKPLPLEFYIGEYANPVYGEVVVSIEGDNLVFTLGPKQIKVVLQPWNRDTFTSSLTDYLDEAGFVHFQVDPLGKAYKMTVDMLNDGNIGCFDRIVDE</sequence>
<dbReference type="Gene3D" id="2.40.128.600">
    <property type="match status" value="1"/>
</dbReference>
<accession>A0A1V5SLE4</accession>
<feature type="domain" description="Peptidase S12 Pab87-related C-terminal" evidence="3">
    <location>
        <begin position="418"/>
        <end position="499"/>
    </location>
</feature>
<dbReference type="AlphaFoldDB" id="A0A1V5SLE4"/>
<keyword evidence="1" id="KW-0812">Transmembrane</keyword>